<proteinExistence type="predicted"/>
<evidence type="ECO:0000256" key="1">
    <source>
        <dbReference type="SAM" id="Phobius"/>
    </source>
</evidence>
<dbReference type="GO" id="GO:0030246">
    <property type="term" value="F:carbohydrate binding"/>
    <property type="evidence" value="ECO:0007669"/>
    <property type="project" value="InterPro"/>
</dbReference>
<evidence type="ECO:0000313" key="3">
    <source>
        <dbReference type="EMBL" id="OGY59006.1"/>
    </source>
</evidence>
<name>A0A1G1Z4P9_9BACT</name>
<feature type="transmembrane region" description="Helical" evidence="1">
    <location>
        <begin position="232"/>
        <end position="259"/>
    </location>
</feature>
<protein>
    <recommendedName>
        <fullName evidence="5">Cohesin domain-containing protein</fullName>
    </recommendedName>
</protein>
<evidence type="ECO:0000256" key="2">
    <source>
        <dbReference type="SAM" id="SignalP"/>
    </source>
</evidence>
<accession>A0A1G1Z4P9</accession>
<feature type="signal peptide" evidence="2">
    <location>
        <begin position="1"/>
        <end position="29"/>
    </location>
</feature>
<feature type="chain" id="PRO_5009581717" description="Cohesin domain-containing protein" evidence="2">
    <location>
        <begin position="30"/>
        <end position="352"/>
    </location>
</feature>
<keyword evidence="1" id="KW-1133">Transmembrane helix</keyword>
<organism evidence="3 4">
    <name type="scientific">Candidatus Colwellbacteria bacterium RIFCSPHIGHO2_12_FULL_43_12</name>
    <dbReference type="NCBI Taxonomy" id="1797688"/>
    <lineage>
        <taxon>Bacteria</taxon>
        <taxon>Candidatus Colwelliibacteriota</taxon>
    </lineage>
</organism>
<keyword evidence="2" id="KW-0732">Signal</keyword>
<gene>
    <name evidence="3" type="ORF">A3E61_02035</name>
</gene>
<keyword evidence="1" id="KW-0812">Transmembrane</keyword>
<reference evidence="3 4" key="1">
    <citation type="journal article" date="2016" name="Nat. Commun.">
        <title>Thousands of microbial genomes shed light on interconnected biogeochemical processes in an aquifer system.</title>
        <authorList>
            <person name="Anantharaman K."/>
            <person name="Brown C.T."/>
            <person name="Hug L.A."/>
            <person name="Sharon I."/>
            <person name="Castelle C.J."/>
            <person name="Probst A.J."/>
            <person name="Thomas B.C."/>
            <person name="Singh A."/>
            <person name="Wilkins M.J."/>
            <person name="Karaoz U."/>
            <person name="Brodie E.L."/>
            <person name="Williams K.H."/>
            <person name="Hubbard S.S."/>
            <person name="Banfield J.F."/>
        </authorList>
    </citation>
    <scope>NUCLEOTIDE SEQUENCE [LARGE SCALE GENOMIC DNA]</scope>
</reference>
<dbReference type="CDD" id="cd08547">
    <property type="entry name" value="Type_II_cohesin"/>
    <property type="match status" value="1"/>
</dbReference>
<dbReference type="InterPro" id="IPR008965">
    <property type="entry name" value="CBM2/CBM3_carb-bd_dom_sf"/>
</dbReference>
<evidence type="ECO:0000313" key="4">
    <source>
        <dbReference type="Proteomes" id="UP000178259"/>
    </source>
</evidence>
<sequence>MEKKAYIKVFTSAVFALAFLAITPHFAHAAGLYFAPSSSSYVQNENFTVSVLVDAEKSINAVSGVVTFPTEYLEVIAVSTANSILNLWVKDPSFSNAGNTGNVYFEGIILNPGYVGSRGRIVDIVFGVKKVGSAGLIFGESSILANDGEGSNILSSVGSATFNFLKPQASTIIPKETEAQALGKKLEDIENSIKNITESSSKAPVIVVQKQEPSGGVYGLWEVLPNWVRASVLLAIGMATLILLFVLVSLGVIILIWLWSQARHNGVRIVRLLTNRLIGILKKLFAYLGMAEKEVKGDIVYSMHELGEEFQSAKQVPTFRELLVRYLFVLGRIIKRFFTKNENDVSLGEDKE</sequence>
<dbReference type="AlphaFoldDB" id="A0A1G1Z4P9"/>
<evidence type="ECO:0008006" key="5">
    <source>
        <dbReference type="Google" id="ProtNLM"/>
    </source>
</evidence>
<dbReference type="SUPFAM" id="SSF49384">
    <property type="entry name" value="Carbohydrate-binding domain"/>
    <property type="match status" value="1"/>
</dbReference>
<comment type="caution">
    <text evidence="3">The sequence shown here is derived from an EMBL/GenBank/DDBJ whole genome shotgun (WGS) entry which is preliminary data.</text>
</comment>
<dbReference type="EMBL" id="MHIW01000005">
    <property type="protein sequence ID" value="OGY59006.1"/>
    <property type="molecule type" value="Genomic_DNA"/>
</dbReference>
<dbReference type="Proteomes" id="UP000178259">
    <property type="component" value="Unassembled WGS sequence"/>
</dbReference>
<keyword evidence="1" id="KW-0472">Membrane</keyword>